<gene>
    <name evidence="1" type="ORF">D806_016100</name>
</gene>
<sequence length="157" mass="17109">MMTWYEGDDAGPSELVLKPTPGAITPPGGISQTVLREVDISAAIDFMRRQHQEIPTAPPVDWAEIGPTLAGLSESGLTDEYLAALAWAYSEAAKEPKAQERLAELTGKSPAAIKSHLWHATRRDLLERMPGRKGGVVTPKALKLISQLNDVRRELDT</sequence>
<evidence type="ECO:0000313" key="2">
    <source>
        <dbReference type="Proteomes" id="UP000011200"/>
    </source>
</evidence>
<organism evidence="1 2">
    <name type="scientific">Mycolicibacterium smegmatis (strain MKD8)</name>
    <name type="common">Mycobacterium smegmatis</name>
    <dbReference type="NCBI Taxonomy" id="1214915"/>
    <lineage>
        <taxon>Bacteria</taxon>
        <taxon>Bacillati</taxon>
        <taxon>Actinomycetota</taxon>
        <taxon>Actinomycetes</taxon>
        <taxon>Mycobacteriales</taxon>
        <taxon>Mycobacteriaceae</taxon>
        <taxon>Mycolicibacterium</taxon>
    </lineage>
</organism>
<evidence type="ECO:0000313" key="1">
    <source>
        <dbReference type="EMBL" id="AWT52594.1"/>
    </source>
</evidence>
<dbReference type="Proteomes" id="UP000011200">
    <property type="component" value="Chromosome"/>
</dbReference>
<reference evidence="2" key="2">
    <citation type="submission" date="2018-03" db="EMBL/GenBank/DDBJ databases">
        <authorList>
            <person name="Derbyshire K."/>
            <person name="Gray T.A."/>
            <person name="Champion M."/>
        </authorList>
    </citation>
    <scope>NUCLEOTIDE SEQUENCE [LARGE SCALE GENOMIC DNA]</scope>
    <source>
        <strain evidence="2">MKD8</strain>
    </source>
</reference>
<dbReference type="AlphaFoldDB" id="A0A2U9PLH0"/>
<name>A0A2U9PLH0_MYCSE</name>
<accession>A0A2U9PLH0</accession>
<proteinExistence type="predicted"/>
<dbReference type="EMBL" id="CP027541">
    <property type="protein sequence ID" value="AWT52594.1"/>
    <property type="molecule type" value="Genomic_DNA"/>
</dbReference>
<protein>
    <submittedName>
        <fullName evidence="1">Uncharacterized protein</fullName>
    </submittedName>
</protein>
<reference evidence="1 2" key="1">
    <citation type="journal article" date="2013" name="Genome Announc.">
        <title>Draft genome sequence of MKD8, a conjugal recipient Mycobacterium smegmatis strain.</title>
        <authorList>
            <person name="Gray T.A."/>
            <person name="Palumbo M.J."/>
            <person name="Derbyshire K.M."/>
        </authorList>
    </citation>
    <scope>NUCLEOTIDE SEQUENCE [LARGE SCALE GENOMIC DNA]</scope>
    <source>
        <strain evidence="1 2">MKD8</strain>
    </source>
</reference>